<dbReference type="Proteomes" id="UP001153954">
    <property type="component" value="Unassembled WGS sequence"/>
</dbReference>
<organism evidence="10 11">
    <name type="scientific">Euphydryas editha</name>
    <name type="common">Edith's checkerspot</name>
    <dbReference type="NCBI Taxonomy" id="104508"/>
    <lineage>
        <taxon>Eukaryota</taxon>
        <taxon>Metazoa</taxon>
        <taxon>Ecdysozoa</taxon>
        <taxon>Arthropoda</taxon>
        <taxon>Hexapoda</taxon>
        <taxon>Insecta</taxon>
        <taxon>Pterygota</taxon>
        <taxon>Neoptera</taxon>
        <taxon>Endopterygota</taxon>
        <taxon>Lepidoptera</taxon>
        <taxon>Glossata</taxon>
        <taxon>Ditrysia</taxon>
        <taxon>Papilionoidea</taxon>
        <taxon>Nymphalidae</taxon>
        <taxon>Nymphalinae</taxon>
        <taxon>Euphydryas</taxon>
    </lineage>
</organism>
<evidence type="ECO:0000256" key="5">
    <source>
        <dbReference type="ARBA" id="ARBA00023098"/>
    </source>
</evidence>
<evidence type="ECO:0000256" key="4">
    <source>
        <dbReference type="ARBA" id="ARBA00022963"/>
    </source>
</evidence>
<keyword evidence="4 7" id="KW-0442">Lipid degradation</keyword>
<feature type="domain" description="Partial AB-hydrolase lipase" evidence="9">
    <location>
        <begin position="18"/>
        <end position="70"/>
    </location>
</feature>
<keyword evidence="3 7" id="KW-0378">Hydrolase</keyword>
<dbReference type="PIRSF" id="PIRSF000862">
    <property type="entry name" value="Steryl_ester_lip"/>
    <property type="match status" value="1"/>
</dbReference>
<evidence type="ECO:0000256" key="7">
    <source>
        <dbReference type="PIRNR" id="PIRNR000862"/>
    </source>
</evidence>
<dbReference type="InterPro" id="IPR006693">
    <property type="entry name" value="AB_hydrolase_lipase"/>
</dbReference>
<keyword evidence="11" id="KW-1185">Reference proteome</keyword>
<dbReference type="GO" id="GO:0016042">
    <property type="term" value="P:lipid catabolic process"/>
    <property type="evidence" value="ECO:0007669"/>
    <property type="project" value="UniProtKB-KW"/>
</dbReference>
<protein>
    <recommendedName>
        <fullName evidence="7">Lipase</fullName>
    </recommendedName>
</protein>
<sequence length="374" mass="42598">MVVNSLSLCQLEKTENFTQIGVRLGYPVQEHDVVTQDGYILKLFHIPGDKSKPILLMHGVIDSADTFIIRGNLSLSAALANAGYDVWLGNSRGNRYSRRHLYLDPNTDKEFWDFSFHELGYYDLPAMIDFVLDYTGVESLSAVGHSQGNSIFLVLGATRPDYNDKIRVMVSLSPISFLNNLKNFASLFVNLIPVIDQFYTIIGEEEFCGDNTFVTRSLRCICGLKESYGLCAYGIFFPLTGSDRFELEPEFFPTVIAHYPTGTSKKNVVHLYQIGKRQSFAEFDYGSRNMDIYNLSEPPDYDLEKVTMKVALVAGRNDEISTLEDVEILRKKLPNVVYFTVLKRRQFNHIDGVWGRNMHVYLFPTIFNILSKYG</sequence>
<keyword evidence="5" id="KW-0443">Lipid metabolism</keyword>
<evidence type="ECO:0000313" key="10">
    <source>
        <dbReference type="EMBL" id="CAH2096565.1"/>
    </source>
</evidence>
<dbReference type="GO" id="GO:0016788">
    <property type="term" value="F:hydrolase activity, acting on ester bonds"/>
    <property type="evidence" value="ECO:0007669"/>
    <property type="project" value="InterPro"/>
</dbReference>
<dbReference type="PANTHER" id="PTHR11005">
    <property type="entry name" value="LYSOSOMAL ACID LIPASE-RELATED"/>
    <property type="match status" value="1"/>
</dbReference>
<proteinExistence type="inferred from homology"/>
<gene>
    <name evidence="10" type="ORF">EEDITHA_LOCUS11886</name>
</gene>
<keyword evidence="6" id="KW-0325">Glycoprotein</keyword>
<evidence type="ECO:0000256" key="8">
    <source>
        <dbReference type="PIRSR" id="PIRSR000862-1"/>
    </source>
</evidence>
<evidence type="ECO:0000313" key="11">
    <source>
        <dbReference type="Proteomes" id="UP001153954"/>
    </source>
</evidence>
<reference evidence="10" key="1">
    <citation type="submission" date="2022-03" db="EMBL/GenBank/DDBJ databases">
        <authorList>
            <person name="Tunstrom K."/>
        </authorList>
    </citation>
    <scope>NUCLEOTIDE SEQUENCE</scope>
</reference>
<dbReference type="SUPFAM" id="SSF53474">
    <property type="entry name" value="alpha/beta-Hydrolases"/>
    <property type="match status" value="1"/>
</dbReference>
<dbReference type="AlphaFoldDB" id="A0AAU9UB65"/>
<dbReference type="InterPro" id="IPR025483">
    <property type="entry name" value="Lipase_euk"/>
</dbReference>
<accession>A0AAU9UB65</accession>
<feature type="active site" description="Nucleophile" evidence="8">
    <location>
        <position position="146"/>
    </location>
</feature>
<name>A0AAU9UB65_EUPED</name>
<feature type="active site" description="Charge relay system" evidence="8">
    <location>
        <position position="318"/>
    </location>
</feature>
<evidence type="ECO:0000256" key="1">
    <source>
        <dbReference type="ARBA" id="ARBA00010701"/>
    </source>
</evidence>
<dbReference type="Pfam" id="PF04083">
    <property type="entry name" value="Abhydro_lipase"/>
    <property type="match status" value="1"/>
</dbReference>
<comment type="caution">
    <text evidence="10">The sequence shown here is derived from an EMBL/GenBank/DDBJ whole genome shotgun (WGS) entry which is preliminary data.</text>
</comment>
<evidence type="ECO:0000259" key="9">
    <source>
        <dbReference type="Pfam" id="PF04083"/>
    </source>
</evidence>
<feature type="active site" description="Charge relay system" evidence="8">
    <location>
        <position position="349"/>
    </location>
</feature>
<keyword evidence="2" id="KW-0732">Signal</keyword>
<dbReference type="InterPro" id="IPR029058">
    <property type="entry name" value="AB_hydrolase_fold"/>
</dbReference>
<evidence type="ECO:0000256" key="2">
    <source>
        <dbReference type="ARBA" id="ARBA00022729"/>
    </source>
</evidence>
<dbReference type="Gene3D" id="3.40.50.1820">
    <property type="entry name" value="alpha/beta hydrolase"/>
    <property type="match status" value="1"/>
</dbReference>
<evidence type="ECO:0000256" key="3">
    <source>
        <dbReference type="ARBA" id="ARBA00022801"/>
    </source>
</evidence>
<evidence type="ECO:0000256" key="6">
    <source>
        <dbReference type="ARBA" id="ARBA00023180"/>
    </source>
</evidence>
<dbReference type="FunFam" id="3.40.50.1820:FF:000057">
    <property type="entry name" value="Lipase"/>
    <property type="match status" value="1"/>
</dbReference>
<comment type="similarity">
    <text evidence="1 7">Belongs to the AB hydrolase superfamily. Lipase family.</text>
</comment>
<dbReference type="EMBL" id="CAKOGL010000016">
    <property type="protein sequence ID" value="CAH2096565.1"/>
    <property type="molecule type" value="Genomic_DNA"/>
</dbReference>